<dbReference type="AlphaFoldDB" id="W2SA32"/>
<feature type="compositionally biased region" description="Basic and acidic residues" evidence="1">
    <location>
        <begin position="74"/>
        <end position="90"/>
    </location>
</feature>
<feature type="compositionally biased region" description="Pro residues" evidence="1">
    <location>
        <begin position="117"/>
        <end position="127"/>
    </location>
</feature>
<evidence type="ECO:0000313" key="3">
    <source>
        <dbReference type="Proteomes" id="UP000030752"/>
    </source>
</evidence>
<protein>
    <submittedName>
        <fullName evidence="2">Uncharacterized protein</fullName>
    </submittedName>
</protein>
<proteinExistence type="predicted"/>
<evidence type="ECO:0000256" key="1">
    <source>
        <dbReference type="SAM" id="MobiDB-lite"/>
    </source>
</evidence>
<dbReference type="InParanoid" id="W2SA32"/>
<dbReference type="GeneID" id="19976762"/>
<gene>
    <name evidence="2" type="ORF">HMPREF1541_09423</name>
</gene>
<feature type="region of interest" description="Disordered" evidence="1">
    <location>
        <begin position="1"/>
        <end position="127"/>
    </location>
</feature>
<name>W2SA32_CYPE1</name>
<evidence type="ECO:0000313" key="2">
    <source>
        <dbReference type="EMBL" id="ETN45591.1"/>
    </source>
</evidence>
<dbReference type="HOGENOM" id="CLU_573654_0_0_1"/>
<sequence length="476" mass="53353">MSGRYNLRSRAKRSLVDAEPEPEQQQQQRVKRRRVVKGSEAVPVTVAEEARREEDEEEEEEGEAAGSISSSPKELSREEVRRRLFADRRSPTPPASAVQADTGNEEPSPTSELHQPAPAPAPAPAPDVPLEAQFHITAAQRAWYLAQRARHAAATPSLPTFLGSVRANMKTAVADYATSLNIPHDYAVNLPWNSPLPSALHELFAVLAEGLPAPAPPPAEHEDQQEATATENDRPRWRLSANMLELLSPGTQRQFTWRELVEALLGAAVTSWCLCEEPLEDDEWQRGLGWAAGETMAVMFTREAREFHLQQIAVRVLEEGQREEVLQRKGHRLARQFMIVVGALVGKELEGVRELATGEEEEFVSVQAEERDGGVSSQQRFLNTLAEISASATWLRLQLAKPGNAAYQFDFAKHLDLVQRHGEDTETRVVFGVLPRIVKRSWESMIEPSDDRNTTAERLYSGRAYIREDWWLQTSK</sequence>
<reference evidence="2 3" key="1">
    <citation type="submission" date="2013-03" db="EMBL/GenBank/DDBJ databases">
        <title>The Genome Sequence of Phialophora europaea CBS 101466.</title>
        <authorList>
            <consortium name="The Broad Institute Genomics Platform"/>
            <person name="Cuomo C."/>
            <person name="de Hoog S."/>
            <person name="Gorbushina A."/>
            <person name="Walker B."/>
            <person name="Young S.K."/>
            <person name="Zeng Q."/>
            <person name="Gargeya S."/>
            <person name="Fitzgerald M."/>
            <person name="Haas B."/>
            <person name="Abouelleil A."/>
            <person name="Allen A.W."/>
            <person name="Alvarado L."/>
            <person name="Arachchi H.M."/>
            <person name="Berlin A.M."/>
            <person name="Chapman S.B."/>
            <person name="Gainer-Dewar J."/>
            <person name="Goldberg J."/>
            <person name="Griggs A."/>
            <person name="Gujja S."/>
            <person name="Hansen M."/>
            <person name="Howarth C."/>
            <person name="Imamovic A."/>
            <person name="Ireland A."/>
            <person name="Larimer J."/>
            <person name="McCowan C."/>
            <person name="Murphy C."/>
            <person name="Pearson M."/>
            <person name="Poon T.W."/>
            <person name="Priest M."/>
            <person name="Roberts A."/>
            <person name="Saif S."/>
            <person name="Shea T."/>
            <person name="Sisk P."/>
            <person name="Sykes S."/>
            <person name="Wortman J."/>
            <person name="Nusbaum C."/>
            <person name="Birren B."/>
        </authorList>
    </citation>
    <scope>NUCLEOTIDE SEQUENCE [LARGE SCALE GENOMIC DNA]</scope>
    <source>
        <strain evidence="2 3">CBS 101466</strain>
    </source>
</reference>
<feature type="region of interest" description="Disordered" evidence="1">
    <location>
        <begin position="211"/>
        <end position="234"/>
    </location>
</feature>
<feature type="compositionally biased region" description="Acidic residues" evidence="1">
    <location>
        <begin position="54"/>
        <end position="63"/>
    </location>
</feature>
<organism evidence="2 3">
    <name type="scientific">Cyphellophora europaea (strain CBS 101466)</name>
    <name type="common">Phialophora europaea</name>
    <dbReference type="NCBI Taxonomy" id="1220924"/>
    <lineage>
        <taxon>Eukaryota</taxon>
        <taxon>Fungi</taxon>
        <taxon>Dikarya</taxon>
        <taxon>Ascomycota</taxon>
        <taxon>Pezizomycotina</taxon>
        <taxon>Eurotiomycetes</taxon>
        <taxon>Chaetothyriomycetidae</taxon>
        <taxon>Chaetothyriales</taxon>
        <taxon>Cyphellophoraceae</taxon>
        <taxon>Cyphellophora</taxon>
    </lineage>
</organism>
<dbReference type="RefSeq" id="XP_008712319.1">
    <property type="nucleotide sequence ID" value="XM_008714097.1"/>
</dbReference>
<keyword evidence="3" id="KW-1185">Reference proteome</keyword>
<dbReference type="Proteomes" id="UP000030752">
    <property type="component" value="Unassembled WGS sequence"/>
</dbReference>
<feature type="compositionally biased region" description="Polar residues" evidence="1">
    <location>
        <begin position="99"/>
        <end position="113"/>
    </location>
</feature>
<dbReference type="EMBL" id="KB822712">
    <property type="protein sequence ID" value="ETN45591.1"/>
    <property type="molecule type" value="Genomic_DNA"/>
</dbReference>
<accession>W2SA32</accession>
<dbReference type="VEuPathDB" id="FungiDB:HMPREF1541_09423"/>